<comment type="caution">
    <text evidence="7">The sequence shown here is derived from an EMBL/GenBank/DDBJ whole genome shotgun (WGS) entry which is preliminary data.</text>
</comment>
<dbReference type="GO" id="GO:0015093">
    <property type="term" value="F:ferrous iron transmembrane transporter activity"/>
    <property type="evidence" value="ECO:0007669"/>
    <property type="project" value="TreeGrafter"/>
</dbReference>
<keyword evidence="4 6" id="KW-1133">Transmembrane helix</keyword>
<feature type="transmembrane region" description="Helical" evidence="6">
    <location>
        <begin position="119"/>
        <end position="141"/>
    </location>
</feature>
<dbReference type="PANTHER" id="PTHR31632:SF2">
    <property type="entry name" value="PLASMA MEMBRANE IRON PERMEASE"/>
    <property type="match status" value="1"/>
</dbReference>
<evidence type="ECO:0000256" key="4">
    <source>
        <dbReference type="ARBA" id="ARBA00022989"/>
    </source>
</evidence>
<comment type="similarity">
    <text evidence="2">Belongs to the oxidase-dependent Fe transporter (OFeT) (TC 9.A.10.1) family.</text>
</comment>
<evidence type="ECO:0000256" key="3">
    <source>
        <dbReference type="ARBA" id="ARBA00022692"/>
    </source>
</evidence>
<feature type="transmembrane region" description="Helical" evidence="6">
    <location>
        <begin position="153"/>
        <end position="175"/>
    </location>
</feature>
<evidence type="ECO:0000256" key="5">
    <source>
        <dbReference type="ARBA" id="ARBA00023136"/>
    </source>
</evidence>
<feature type="transmembrane region" description="Helical" evidence="6">
    <location>
        <begin position="37"/>
        <end position="58"/>
    </location>
</feature>
<evidence type="ECO:0008006" key="9">
    <source>
        <dbReference type="Google" id="ProtNLM"/>
    </source>
</evidence>
<feature type="transmembrane region" description="Helical" evidence="6">
    <location>
        <begin position="246"/>
        <end position="265"/>
    </location>
</feature>
<dbReference type="PANTHER" id="PTHR31632">
    <property type="entry name" value="IRON TRANSPORTER FTH1"/>
    <property type="match status" value="1"/>
</dbReference>
<organism evidence="7 8">
    <name type="scientific">Candidatus Roizmanbacteria bacterium RIFCSPHIGHO2_02_FULL_38_11</name>
    <dbReference type="NCBI Taxonomy" id="1802039"/>
    <lineage>
        <taxon>Bacteria</taxon>
        <taxon>Candidatus Roizmaniibacteriota</taxon>
    </lineage>
</organism>
<evidence type="ECO:0000256" key="6">
    <source>
        <dbReference type="SAM" id="Phobius"/>
    </source>
</evidence>
<keyword evidence="5 6" id="KW-0472">Membrane</keyword>
<evidence type="ECO:0000313" key="7">
    <source>
        <dbReference type="EMBL" id="OGK24740.1"/>
    </source>
</evidence>
<evidence type="ECO:0000256" key="2">
    <source>
        <dbReference type="ARBA" id="ARBA00008333"/>
    </source>
</evidence>
<evidence type="ECO:0000256" key="1">
    <source>
        <dbReference type="ARBA" id="ARBA00004141"/>
    </source>
</evidence>
<dbReference type="Proteomes" id="UP000177913">
    <property type="component" value="Unassembled WGS sequence"/>
</dbReference>
<proteinExistence type="inferred from homology"/>
<comment type="subcellular location">
    <subcellularLocation>
        <location evidence="1">Membrane</location>
        <topology evidence="1">Multi-pass membrane protein</topology>
    </subcellularLocation>
</comment>
<dbReference type="Pfam" id="PF03239">
    <property type="entry name" value="FTR1"/>
    <property type="match status" value="1"/>
</dbReference>
<evidence type="ECO:0000313" key="8">
    <source>
        <dbReference type="Proteomes" id="UP000177913"/>
    </source>
</evidence>
<feature type="transmembrane region" description="Helical" evidence="6">
    <location>
        <begin position="78"/>
        <end position="98"/>
    </location>
</feature>
<dbReference type="EMBL" id="MFZO01000030">
    <property type="protein sequence ID" value="OGK24740.1"/>
    <property type="molecule type" value="Genomic_DNA"/>
</dbReference>
<protein>
    <recommendedName>
        <fullName evidence="9">Iron permease</fullName>
    </recommendedName>
</protein>
<sequence>MLTTLVISLREFLEVFLIIGVFLGISKKLQLKREREIILASAIGIVISLLLPIITFAVGEKAQIVLNKKNTELLEGYLMVFSGFFIAYVVFSLHNFFVLKRSKHLIVAHQKLQQNIFDISLFLTIVFFIIREGFEIALFTATTSLFSKFIENLTGLAIGFLASSTIGILTFLAYVKFPIGRVFKFTEYLIVILGASFVKNGLTELFEIYFNFQLSTLLPINLNFLPAKSSFIGHMIKNIFGLEQNFSLAKLAIMTAYILFIYIIFLRKRVKKVSS</sequence>
<gene>
    <name evidence="7" type="ORF">A3C25_06130</name>
</gene>
<dbReference type="GO" id="GO:0033573">
    <property type="term" value="C:high-affinity iron permease complex"/>
    <property type="evidence" value="ECO:0007669"/>
    <property type="project" value="InterPro"/>
</dbReference>
<accession>A0A1F7H034</accession>
<reference evidence="7 8" key="1">
    <citation type="journal article" date="2016" name="Nat. Commun.">
        <title>Thousands of microbial genomes shed light on interconnected biogeochemical processes in an aquifer system.</title>
        <authorList>
            <person name="Anantharaman K."/>
            <person name="Brown C.T."/>
            <person name="Hug L.A."/>
            <person name="Sharon I."/>
            <person name="Castelle C.J."/>
            <person name="Probst A.J."/>
            <person name="Thomas B.C."/>
            <person name="Singh A."/>
            <person name="Wilkins M.J."/>
            <person name="Karaoz U."/>
            <person name="Brodie E.L."/>
            <person name="Williams K.H."/>
            <person name="Hubbard S.S."/>
            <person name="Banfield J.F."/>
        </authorList>
    </citation>
    <scope>NUCLEOTIDE SEQUENCE [LARGE SCALE GENOMIC DNA]</scope>
</reference>
<keyword evidence="3 6" id="KW-0812">Transmembrane</keyword>
<feature type="transmembrane region" description="Helical" evidence="6">
    <location>
        <begin position="182"/>
        <end position="202"/>
    </location>
</feature>
<name>A0A1F7H034_9BACT</name>
<dbReference type="AlphaFoldDB" id="A0A1F7H034"/>
<dbReference type="InterPro" id="IPR004923">
    <property type="entry name" value="FTR1/Fip1/EfeU"/>
</dbReference>
<feature type="transmembrane region" description="Helical" evidence="6">
    <location>
        <begin position="6"/>
        <end position="25"/>
    </location>
</feature>